<feature type="compositionally biased region" description="Low complexity" evidence="4">
    <location>
        <begin position="112"/>
        <end position="141"/>
    </location>
</feature>
<comment type="caution">
    <text evidence="6">The sequence shown here is derived from an EMBL/GenBank/DDBJ whole genome shotgun (WGS) entry which is preliminary data.</text>
</comment>
<evidence type="ECO:0000313" key="7">
    <source>
        <dbReference type="Proteomes" id="UP000091857"/>
    </source>
</evidence>
<dbReference type="PANTHER" id="PTHR31717:SF60">
    <property type="entry name" value="B-BOX TYPE ZINC FINGER FAMILY PROTEIN"/>
    <property type="match status" value="1"/>
</dbReference>
<keyword evidence="3" id="KW-0862">Zinc</keyword>
<proteinExistence type="predicted"/>
<evidence type="ECO:0000259" key="5">
    <source>
        <dbReference type="SMART" id="SM00336"/>
    </source>
</evidence>
<dbReference type="OrthoDB" id="153872at2759"/>
<name>A0A2C9UUS0_MANES</name>
<dbReference type="Proteomes" id="UP000091857">
    <property type="component" value="Chromosome 12"/>
</dbReference>
<feature type="region of interest" description="Disordered" evidence="4">
    <location>
        <begin position="174"/>
        <end position="201"/>
    </location>
</feature>
<dbReference type="Gramene" id="Manes.12G079100.1.v8.1">
    <property type="protein sequence ID" value="Manes.12G079100.1.v8.1.CDS"/>
    <property type="gene ID" value="Manes.12G079100.v8.1"/>
</dbReference>
<dbReference type="InterPro" id="IPR049808">
    <property type="entry name" value="CONSTANS-like_Bbox1"/>
</dbReference>
<protein>
    <recommendedName>
        <fullName evidence="5">B box-type domain-containing protein</fullName>
    </recommendedName>
</protein>
<sequence length="240" mass="26373">MKKCELCEFPARSYCQSDDACLCWYCDAKVHGANFLVARHARSLLCQICQSLTHWKAIGSKLGRAVSICDRCANRANLREREEESEEANEDLSTEDTDGLPAEEEEEVDTDSQVVPWSSTTPPPAASSSSASASNSQESVSGFTRSGGVFCKSVNRKSMKRTRDICTGLRSMLQDDVNRSSSQRRYSRSELTTQAGGCDGHGEALSVDYGLSLRPLKGRRTETECPFQAGSRSVEGYRLS</sequence>
<dbReference type="PANTHER" id="PTHR31717">
    <property type="entry name" value="ZINC FINGER PROTEIN CONSTANS-LIKE 10"/>
    <property type="match status" value="1"/>
</dbReference>
<dbReference type="STRING" id="3983.A0A2C9UUS0"/>
<dbReference type="AlphaFoldDB" id="A0A2C9UUS0"/>
<evidence type="ECO:0000256" key="2">
    <source>
        <dbReference type="ARBA" id="ARBA00022771"/>
    </source>
</evidence>
<feature type="domain" description="B box-type" evidence="5">
    <location>
        <begin position="1"/>
        <end position="45"/>
    </location>
</feature>
<evidence type="ECO:0000256" key="1">
    <source>
        <dbReference type="ARBA" id="ARBA00022723"/>
    </source>
</evidence>
<dbReference type="SMART" id="SM00336">
    <property type="entry name" value="BBOX"/>
    <property type="match status" value="1"/>
</dbReference>
<gene>
    <name evidence="6" type="ORF">MANES_12G079100v8</name>
</gene>
<dbReference type="Pfam" id="PF00643">
    <property type="entry name" value="zf-B_box"/>
    <property type="match status" value="1"/>
</dbReference>
<evidence type="ECO:0000256" key="3">
    <source>
        <dbReference type="ARBA" id="ARBA00022833"/>
    </source>
</evidence>
<dbReference type="EMBL" id="CM004398">
    <property type="protein sequence ID" value="OAY35187.1"/>
    <property type="molecule type" value="Genomic_DNA"/>
</dbReference>
<evidence type="ECO:0000256" key="4">
    <source>
        <dbReference type="SAM" id="MobiDB-lite"/>
    </source>
</evidence>
<reference evidence="7" key="1">
    <citation type="journal article" date="2016" name="Nat. Biotechnol.">
        <title>Sequencing wild and cultivated cassava and related species reveals extensive interspecific hybridization and genetic diversity.</title>
        <authorList>
            <person name="Bredeson J.V."/>
            <person name="Lyons J.B."/>
            <person name="Prochnik S.E."/>
            <person name="Wu G.A."/>
            <person name="Ha C.M."/>
            <person name="Edsinger-Gonzales E."/>
            <person name="Grimwood J."/>
            <person name="Schmutz J."/>
            <person name="Rabbi I.Y."/>
            <person name="Egesi C."/>
            <person name="Nauluvula P."/>
            <person name="Lebot V."/>
            <person name="Ndunguru J."/>
            <person name="Mkamilo G."/>
            <person name="Bart R.S."/>
            <person name="Setter T.L."/>
            <person name="Gleadow R.M."/>
            <person name="Kulakow P."/>
            <person name="Ferguson M.E."/>
            <person name="Rounsley S."/>
            <person name="Rokhsar D.S."/>
        </authorList>
    </citation>
    <scope>NUCLEOTIDE SEQUENCE [LARGE SCALE GENOMIC DNA]</scope>
    <source>
        <strain evidence="7">cv. AM560-2</strain>
    </source>
</reference>
<dbReference type="InterPro" id="IPR000315">
    <property type="entry name" value="Znf_B-box"/>
</dbReference>
<feature type="region of interest" description="Disordered" evidence="4">
    <location>
        <begin position="80"/>
        <end position="144"/>
    </location>
</feature>
<accession>A0A2C9UUS0</accession>
<feature type="compositionally biased region" description="Acidic residues" evidence="4">
    <location>
        <begin position="83"/>
        <end position="110"/>
    </location>
</feature>
<evidence type="ECO:0000313" key="6">
    <source>
        <dbReference type="EMBL" id="OAY35187.1"/>
    </source>
</evidence>
<keyword evidence="2" id="KW-0863">Zinc-finger</keyword>
<dbReference type="GO" id="GO:0008270">
    <property type="term" value="F:zinc ion binding"/>
    <property type="evidence" value="ECO:0007669"/>
    <property type="project" value="UniProtKB-KW"/>
</dbReference>
<keyword evidence="7" id="KW-1185">Reference proteome</keyword>
<organism evidence="6 7">
    <name type="scientific">Manihot esculenta</name>
    <name type="common">Cassava</name>
    <name type="synonym">Jatropha manihot</name>
    <dbReference type="NCBI Taxonomy" id="3983"/>
    <lineage>
        <taxon>Eukaryota</taxon>
        <taxon>Viridiplantae</taxon>
        <taxon>Streptophyta</taxon>
        <taxon>Embryophyta</taxon>
        <taxon>Tracheophyta</taxon>
        <taxon>Spermatophyta</taxon>
        <taxon>Magnoliopsida</taxon>
        <taxon>eudicotyledons</taxon>
        <taxon>Gunneridae</taxon>
        <taxon>Pentapetalae</taxon>
        <taxon>rosids</taxon>
        <taxon>fabids</taxon>
        <taxon>Malpighiales</taxon>
        <taxon>Euphorbiaceae</taxon>
        <taxon>Crotonoideae</taxon>
        <taxon>Manihoteae</taxon>
        <taxon>Manihot</taxon>
    </lineage>
</organism>
<dbReference type="CDD" id="cd19821">
    <property type="entry name" value="Bbox1_BBX-like"/>
    <property type="match status" value="1"/>
</dbReference>
<keyword evidence="1" id="KW-0479">Metal-binding</keyword>